<evidence type="ECO:0000259" key="1">
    <source>
        <dbReference type="PROSITE" id="PS51707"/>
    </source>
</evidence>
<dbReference type="AlphaFoldDB" id="A0AAJ2HE50"/>
<dbReference type="InterPro" id="IPR023577">
    <property type="entry name" value="CYTH_domain"/>
</dbReference>
<dbReference type="RefSeq" id="WP_310891588.1">
    <property type="nucleotide sequence ID" value="NZ_BAAAGR010000002.1"/>
</dbReference>
<dbReference type="PROSITE" id="PS51707">
    <property type="entry name" value="CYTH"/>
    <property type="match status" value="1"/>
</dbReference>
<dbReference type="Proteomes" id="UP001183582">
    <property type="component" value="Unassembled WGS sequence"/>
</dbReference>
<evidence type="ECO:0000313" key="3">
    <source>
        <dbReference type="Proteomes" id="UP001183582"/>
    </source>
</evidence>
<dbReference type="Pfam" id="PF01928">
    <property type="entry name" value="CYTH"/>
    <property type="match status" value="1"/>
</dbReference>
<reference evidence="2 3" key="1">
    <citation type="submission" date="2021-06" db="EMBL/GenBank/DDBJ databases">
        <title>Genome-based taxonomic framework of Microbacterium strains isolated from marine environment, the description of four new species and reclassification of four preexisting species.</title>
        <authorList>
            <person name="Lee S.D."/>
            <person name="Kim S.-M."/>
            <person name="Byeon Y.-S."/>
            <person name="Yang H.L."/>
            <person name="Kim I.S."/>
        </authorList>
    </citation>
    <scope>NUCLEOTIDE SEQUENCE [LARGE SCALE GENOMIC DNA]</scope>
    <source>
        <strain evidence="2 3">KACC 20514</strain>
    </source>
</reference>
<organism evidence="2 3">
    <name type="scientific">Microbacterium aurantiacum</name>
    <dbReference type="NCBI Taxonomy" id="162393"/>
    <lineage>
        <taxon>Bacteria</taxon>
        <taxon>Bacillati</taxon>
        <taxon>Actinomycetota</taxon>
        <taxon>Actinomycetes</taxon>
        <taxon>Micrococcales</taxon>
        <taxon>Microbacteriaceae</taxon>
        <taxon>Microbacterium</taxon>
    </lineage>
</organism>
<comment type="caution">
    <text evidence="2">The sequence shown here is derived from an EMBL/GenBank/DDBJ whole genome shotgun (WGS) entry which is preliminary data.</text>
</comment>
<name>A0AAJ2HE50_9MICO</name>
<dbReference type="EMBL" id="JAHWXH010000002">
    <property type="protein sequence ID" value="MDS0245910.1"/>
    <property type="molecule type" value="Genomic_DNA"/>
</dbReference>
<dbReference type="CDD" id="cd07374">
    <property type="entry name" value="CYTH-like_Pase"/>
    <property type="match status" value="1"/>
</dbReference>
<accession>A0AAJ2HE50</accession>
<dbReference type="InterPro" id="IPR033469">
    <property type="entry name" value="CYTH-like_dom_sf"/>
</dbReference>
<protein>
    <submittedName>
        <fullName evidence="2">CYTH domain-containing protein</fullName>
    </submittedName>
</protein>
<dbReference type="Gene3D" id="2.40.320.10">
    <property type="entry name" value="Hypothetical Protein Pfu-838710-001"/>
    <property type="match status" value="1"/>
</dbReference>
<dbReference type="GeneID" id="301458536"/>
<dbReference type="SUPFAM" id="SSF55154">
    <property type="entry name" value="CYTH-like phosphatases"/>
    <property type="match status" value="1"/>
</dbReference>
<evidence type="ECO:0000313" key="2">
    <source>
        <dbReference type="EMBL" id="MDS0245910.1"/>
    </source>
</evidence>
<sequence>MSAATDPAASSSADGEPSRTVEIELKFDVDDTVSLPDWTALPGVATVGDPELRDLDALYFDTLDFALAQRGYALRRRLGGPDAGWHIKGPRVRGARVEIGWPLGDEDSATPAEAEGIGLVPAIPDEVRAAVAEIVTGTVGPIARLRNTRTAYALTDAAGDTVAEVVDDHVAALDARTGAERSWREWEVELGPSAPADDHERAAFFAAVVEAVTSAGGREAASASKLARALGY</sequence>
<proteinExistence type="predicted"/>
<gene>
    <name evidence="2" type="ORF">KZC50_09855</name>
</gene>
<dbReference type="SMART" id="SM01118">
    <property type="entry name" value="CYTH"/>
    <property type="match status" value="1"/>
</dbReference>
<feature type="domain" description="CYTH" evidence="1">
    <location>
        <begin position="20"/>
        <end position="232"/>
    </location>
</feature>